<organism evidence="1 2">
    <name type="scientific">Purpureocillium lilacinum</name>
    <name type="common">Paecilomyces lilacinus</name>
    <dbReference type="NCBI Taxonomy" id="33203"/>
    <lineage>
        <taxon>Eukaryota</taxon>
        <taxon>Fungi</taxon>
        <taxon>Dikarya</taxon>
        <taxon>Ascomycota</taxon>
        <taxon>Pezizomycotina</taxon>
        <taxon>Sordariomycetes</taxon>
        <taxon>Hypocreomycetidae</taxon>
        <taxon>Hypocreales</taxon>
        <taxon>Ophiocordycipitaceae</taxon>
        <taxon>Purpureocillium</taxon>
    </lineage>
</organism>
<dbReference type="EMBL" id="JBGNUJ010000002">
    <property type="protein sequence ID" value="KAL3964166.1"/>
    <property type="molecule type" value="Genomic_DNA"/>
</dbReference>
<keyword evidence="2" id="KW-1185">Reference proteome</keyword>
<dbReference type="Proteomes" id="UP001638806">
    <property type="component" value="Unassembled WGS sequence"/>
</dbReference>
<gene>
    <name evidence="1" type="ORF">ACCO45_001170</name>
</gene>
<comment type="caution">
    <text evidence="1">The sequence shown here is derived from an EMBL/GenBank/DDBJ whole genome shotgun (WGS) entry which is preliminary data.</text>
</comment>
<evidence type="ECO:0000313" key="2">
    <source>
        <dbReference type="Proteomes" id="UP001638806"/>
    </source>
</evidence>
<reference evidence="1" key="1">
    <citation type="submission" date="2024-12" db="EMBL/GenBank/DDBJ databases">
        <title>Comparative genomics and development of molecular markers within Purpureocillium lilacinum and among Purpureocillium species.</title>
        <authorList>
            <person name="Yeh Z.-Y."/>
            <person name="Ni N.-T."/>
            <person name="Lo P.-H."/>
            <person name="Mushyakhwo K."/>
            <person name="Lin C.-F."/>
            <person name="Nai Y.-S."/>
        </authorList>
    </citation>
    <scope>NUCLEOTIDE SEQUENCE</scope>
    <source>
        <strain evidence="1">NCHU-NPUST-175</strain>
    </source>
</reference>
<sequence length="181" mass="19162">MHAEALISRSEGSPYGRVSKAQQPFAPNRLRDDAHRPSKWGSPLRNYPAVVPAKARPGKGVHRGPDDVAGEATKGIATPASLRNIHPANPHSVARAGALSTPDPALSPDPRAKRPNLVNCMDVESVMGLAALAPPRRMSYKNKYAASCLVCYPCALTPRGSPHISCKGECLGDKSAARSRG</sequence>
<name>A0ACC4E956_PURLI</name>
<proteinExistence type="predicted"/>
<protein>
    <submittedName>
        <fullName evidence="1">Uncharacterized protein</fullName>
    </submittedName>
</protein>
<accession>A0ACC4E956</accession>
<evidence type="ECO:0000313" key="1">
    <source>
        <dbReference type="EMBL" id="KAL3964166.1"/>
    </source>
</evidence>